<keyword evidence="2" id="KW-1185">Reference proteome</keyword>
<dbReference type="HOGENOM" id="CLU_2193395_0_0_0"/>
<proteinExistence type="predicted"/>
<dbReference type="EMBL" id="CP002282">
    <property type="protein sequence ID" value="ADO83696.1"/>
    <property type="molecule type" value="Genomic_DNA"/>
</dbReference>
<dbReference type="InterPro" id="IPR010767">
    <property type="entry name" value="Phage_CGC-2007_Cje0229"/>
</dbReference>
<dbReference type="Proteomes" id="UP000006875">
    <property type="component" value="Plasmid pILYOP01"/>
</dbReference>
<sequence>MEEIKLKKIGKNLWEVTEDFTYKDTTVTKTFETDGASSPWWAKWLFPSVGEKYTTPSILHDWWFKEKIGFRKANRRFYRAMRTWDVDKKTAKLFYRSVTLLGWVHYYF</sequence>
<evidence type="ECO:0008006" key="3">
    <source>
        <dbReference type="Google" id="ProtNLM"/>
    </source>
</evidence>
<evidence type="ECO:0000313" key="1">
    <source>
        <dbReference type="EMBL" id="ADO83696.1"/>
    </source>
</evidence>
<dbReference type="OrthoDB" id="7860705at2"/>
<dbReference type="AlphaFoldDB" id="E3HBK0"/>
<reference evidence="1 2" key="1">
    <citation type="journal article" date="2010" name="Stand. Genomic Sci.">
        <title>Complete genome sequence of Ilyobacter polytropus type strain (CuHbu1).</title>
        <authorList>
            <person name="Sikorski J."/>
            <person name="Chertkov O."/>
            <person name="Lapidus A."/>
            <person name="Nolan M."/>
            <person name="Lucas S."/>
            <person name="Del Rio T.G."/>
            <person name="Tice H."/>
            <person name="Cheng J.F."/>
            <person name="Tapia R."/>
            <person name="Han C."/>
            <person name="Goodwin L."/>
            <person name="Pitluck S."/>
            <person name="Liolios K."/>
            <person name="Ivanova N."/>
            <person name="Mavromatis K."/>
            <person name="Mikhailova N."/>
            <person name="Pati A."/>
            <person name="Chen A."/>
            <person name="Palaniappan K."/>
            <person name="Land M."/>
            <person name="Hauser L."/>
            <person name="Chang Y.J."/>
            <person name="Jeffries C.D."/>
            <person name="Brambilla E."/>
            <person name="Yasawong M."/>
            <person name="Rohde M."/>
            <person name="Pukall R."/>
            <person name="Spring S."/>
            <person name="Goker M."/>
            <person name="Woyke T."/>
            <person name="Bristow J."/>
            <person name="Eisen J.A."/>
            <person name="Markowitz V."/>
            <person name="Hugenholtz P."/>
            <person name="Kyrpides N.C."/>
            <person name="Klenk H.P."/>
        </authorList>
    </citation>
    <scope>NUCLEOTIDE SEQUENCE [LARGE SCALE GENOMIC DNA]</scope>
    <source>
        <strain evidence="2">ATCC 51220 / DSM 2926 / LMG 16218 / CuHBu1</strain>
        <plasmid evidence="2">pILYOP01</plasmid>
    </source>
</reference>
<name>E3HBK0_ILYPC</name>
<dbReference type="RefSeq" id="WP_013388358.1">
    <property type="nucleotide sequence ID" value="NC_014633.1"/>
</dbReference>
<evidence type="ECO:0000313" key="2">
    <source>
        <dbReference type="Proteomes" id="UP000006875"/>
    </source>
</evidence>
<gene>
    <name evidence="1" type="ordered locus">Ilyop_1925</name>
</gene>
<geneLocation type="plasmid" evidence="1 2">
    <name>pILYOP01</name>
</geneLocation>
<dbReference type="Pfam" id="PF07087">
    <property type="entry name" value="DUF1353"/>
    <property type="match status" value="1"/>
</dbReference>
<accession>E3HBK0</accession>
<protein>
    <recommendedName>
        <fullName evidence="3">DUF1353 domain-containing protein</fullName>
    </recommendedName>
</protein>
<keyword evidence="1" id="KW-0614">Plasmid</keyword>
<organism evidence="1 2">
    <name type="scientific">Ilyobacter polytropus (strain ATCC 51220 / DSM 2926 / LMG 16218 / CuHBu1)</name>
    <dbReference type="NCBI Taxonomy" id="572544"/>
    <lineage>
        <taxon>Bacteria</taxon>
        <taxon>Fusobacteriati</taxon>
        <taxon>Fusobacteriota</taxon>
        <taxon>Fusobacteriia</taxon>
        <taxon>Fusobacteriales</taxon>
        <taxon>Fusobacteriaceae</taxon>
        <taxon>Ilyobacter</taxon>
    </lineage>
</organism>
<dbReference type="KEGG" id="ipo:Ilyop_1925"/>